<accession>A0ABP1FUV4</accession>
<evidence type="ECO:0000313" key="2">
    <source>
        <dbReference type="EMBL" id="CAL5221968.1"/>
    </source>
</evidence>
<dbReference type="EMBL" id="CAXHTA020000006">
    <property type="protein sequence ID" value="CAL5221968.1"/>
    <property type="molecule type" value="Genomic_DNA"/>
</dbReference>
<organism evidence="2 3">
    <name type="scientific">Coccomyxa viridis</name>
    <dbReference type="NCBI Taxonomy" id="1274662"/>
    <lineage>
        <taxon>Eukaryota</taxon>
        <taxon>Viridiplantae</taxon>
        <taxon>Chlorophyta</taxon>
        <taxon>core chlorophytes</taxon>
        <taxon>Trebouxiophyceae</taxon>
        <taxon>Trebouxiophyceae incertae sedis</taxon>
        <taxon>Coccomyxaceae</taxon>
        <taxon>Coccomyxa</taxon>
    </lineage>
</organism>
<dbReference type="PANTHER" id="PTHR34407">
    <property type="entry name" value="EXPRESSED PROTEIN"/>
    <property type="match status" value="1"/>
</dbReference>
<dbReference type="CDD" id="cd00229">
    <property type="entry name" value="SGNH_hydrolase"/>
    <property type="match status" value="1"/>
</dbReference>
<dbReference type="SUPFAM" id="SSF52266">
    <property type="entry name" value="SGNH hydrolase"/>
    <property type="match status" value="1"/>
</dbReference>
<evidence type="ECO:0000259" key="1">
    <source>
        <dbReference type="Pfam" id="PF13472"/>
    </source>
</evidence>
<dbReference type="Pfam" id="PF13472">
    <property type="entry name" value="Lipase_GDSL_2"/>
    <property type="match status" value="1"/>
</dbReference>
<dbReference type="InterPro" id="IPR013830">
    <property type="entry name" value="SGNH_hydro"/>
</dbReference>
<sequence length="222" mass="25726">MWGDPYRLQNILAQLSDERPGPEKMNFYYIGGSITEGWGGIKKGMLDTKQTYIGWVEAWFEEQYPGRTVHHRRGKGATTSFWASSCIDSVIEQDADVVFVEYTINDLHSIRGEVEATLDNPKRRGTERLLRRLLTYEKRPAVVVLHTWAPKVLDTWTQRKPHNDFYTTYEDYWDIILKYYGIPSLSMRNALHTLVRSSEPGFGLNELWGDDLHPTSHCHTST</sequence>
<dbReference type="Proteomes" id="UP001497392">
    <property type="component" value="Unassembled WGS sequence"/>
</dbReference>
<name>A0ABP1FUV4_9CHLO</name>
<dbReference type="PANTHER" id="PTHR34407:SF1">
    <property type="entry name" value="SGNH HYDROLASE-TYPE ESTERASE DOMAIN-CONTAINING PROTEIN"/>
    <property type="match status" value="1"/>
</dbReference>
<proteinExistence type="predicted"/>
<dbReference type="Gene3D" id="3.40.50.1110">
    <property type="entry name" value="SGNH hydrolase"/>
    <property type="match status" value="1"/>
</dbReference>
<feature type="domain" description="SGNH hydrolase-type esterase" evidence="1">
    <location>
        <begin position="30"/>
        <end position="217"/>
    </location>
</feature>
<gene>
    <name evidence="2" type="primary">g4250</name>
    <name evidence="2" type="ORF">VP750_LOCUS3627</name>
</gene>
<comment type="caution">
    <text evidence="2">The sequence shown here is derived from an EMBL/GenBank/DDBJ whole genome shotgun (WGS) entry which is preliminary data.</text>
</comment>
<evidence type="ECO:0000313" key="3">
    <source>
        <dbReference type="Proteomes" id="UP001497392"/>
    </source>
</evidence>
<keyword evidence="3" id="KW-1185">Reference proteome</keyword>
<protein>
    <submittedName>
        <fullName evidence="2">G4250 protein</fullName>
    </submittedName>
</protein>
<reference evidence="2 3" key="1">
    <citation type="submission" date="2024-06" db="EMBL/GenBank/DDBJ databases">
        <authorList>
            <person name="Kraege A."/>
            <person name="Thomma B."/>
        </authorList>
    </citation>
    <scope>NUCLEOTIDE SEQUENCE [LARGE SCALE GENOMIC DNA]</scope>
</reference>
<dbReference type="InterPro" id="IPR036514">
    <property type="entry name" value="SGNH_hydro_sf"/>
</dbReference>